<feature type="region of interest" description="Disordered" evidence="2">
    <location>
        <begin position="384"/>
        <end position="426"/>
    </location>
</feature>
<feature type="compositionally biased region" description="Low complexity" evidence="2">
    <location>
        <begin position="109"/>
        <end position="120"/>
    </location>
</feature>
<sequence>MPYIAFHGEALGLLGSLNQSLLRLAGGGSPEQREIAFDLAQNERKLCQFFMTDIKKQLLEYPNPVDVLPAALQEQVKLFDGVLAQVDEITHFWDTSIFEADTEIPGTPSSSSSSSASVFSNPRKARRVVQEDTQPPLISAEEHLISLLNAIVRDSMNRRKNQPPSEPQWQPTSQRMLDLQNKITVAQSEIDDAVSQRSRTPASAVRQLQDKDAKIESLQAELATLEGQMAQLIAEMRNKDIRIAQANETIAIQGSEMSKLQNRPPKYQCQPFRLPSQVGNISQGQHQGQSAGNIFPVSQSYTQPYNGPAPHSSYNQQIQPPPGLGFGNQGMLATKWGALNHGPSSPYQQADPFTTPHNQARVGATSHGSPLPINQMQALHIHERAPSGGGNASFNTPPRQLSGAIGAQNKQSATRSGSQLSSTDKNKAALMPLAGDTKEAKMKQSFQALIDEAVVFGHKHVNIPSTQGDSNMPDYLKSHLLQLASKTTANRIMSNQNTRYFLVGKLILEFIIKQVFPENSFFGFDGDIDNAIREARSKLYIDTPSNVRKAYLQEIARQFTSLKTNTQFEQWVTQVVYNRAVALWNRVRPLMYAKADGDWVELHTLMTNAHKIALSMLSDDTEFRFDFPATNAPFHEVTMINMDPEYRDIPAHSIMAAGGLVRLGAVPQVSIRVTAANGNEVITTLVKAGVLVVIPQKK</sequence>
<reference evidence="3 4" key="1">
    <citation type="submission" date="2023-08" db="EMBL/GenBank/DDBJ databases">
        <title>Black Yeasts Isolated from many extreme environments.</title>
        <authorList>
            <person name="Coleine C."/>
            <person name="Stajich J.E."/>
            <person name="Selbmann L."/>
        </authorList>
    </citation>
    <scope>NUCLEOTIDE SEQUENCE [LARGE SCALE GENOMIC DNA]</scope>
    <source>
        <strain evidence="3 4">CCFEE 5885</strain>
    </source>
</reference>
<feature type="compositionally biased region" description="Polar residues" evidence="2">
    <location>
        <begin position="408"/>
        <end position="423"/>
    </location>
</feature>
<feature type="region of interest" description="Disordered" evidence="2">
    <location>
        <begin position="301"/>
        <end position="372"/>
    </location>
</feature>
<feature type="coiled-coil region" evidence="1">
    <location>
        <begin position="176"/>
        <end position="263"/>
    </location>
</feature>
<dbReference type="EMBL" id="JAVRRG010000025">
    <property type="protein sequence ID" value="KAK5095886.1"/>
    <property type="molecule type" value="Genomic_DNA"/>
</dbReference>
<evidence type="ECO:0000256" key="2">
    <source>
        <dbReference type="SAM" id="MobiDB-lite"/>
    </source>
</evidence>
<accession>A0ABR0KHL8</accession>
<gene>
    <name evidence="3" type="ORF">LTR24_002850</name>
</gene>
<feature type="compositionally biased region" description="Polar residues" evidence="2">
    <location>
        <begin position="342"/>
        <end position="358"/>
    </location>
</feature>
<evidence type="ECO:0000313" key="3">
    <source>
        <dbReference type="EMBL" id="KAK5095886.1"/>
    </source>
</evidence>
<protein>
    <submittedName>
        <fullName evidence="3">Uncharacterized protein</fullName>
    </submittedName>
</protein>
<evidence type="ECO:0000256" key="1">
    <source>
        <dbReference type="SAM" id="Coils"/>
    </source>
</evidence>
<comment type="caution">
    <text evidence="3">The sequence shown here is derived from an EMBL/GenBank/DDBJ whole genome shotgun (WGS) entry which is preliminary data.</text>
</comment>
<keyword evidence="1" id="KW-0175">Coiled coil</keyword>
<evidence type="ECO:0000313" key="4">
    <source>
        <dbReference type="Proteomes" id="UP001345013"/>
    </source>
</evidence>
<name>A0ABR0KHL8_9EURO</name>
<feature type="region of interest" description="Disordered" evidence="2">
    <location>
        <begin position="103"/>
        <end position="126"/>
    </location>
</feature>
<proteinExistence type="predicted"/>
<dbReference type="Proteomes" id="UP001345013">
    <property type="component" value="Unassembled WGS sequence"/>
</dbReference>
<organism evidence="3 4">
    <name type="scientific">Lithohypha guttulata</name>
    <dbReference type="NCBI Taxonomy" id="1690604"/>
    <lineage>
        <taxon>Eukaryota</taxon>
        <taxon>Fungi</taxon>
        <taxon>Dikarya</taxon>
        <taxon>Ascomycota</taxon>
        <taxon>Pezizomycotina</taxon>
        <taxon>Eurotiomycetes</taxon>
        <taxon>Chaetothyriomycetidae</taxon>
        <taxon>Chaetothyriales</taxon>
        <taxon>Trichomeriaceae</taxon>
        <taxon>Lithohypha</taxon>
    </lineage>
</organism>
<keyword evidence="4" id="KW-1185">Reference proteome</keyword>